<protein>
    <submittedName>
        <fullName evidence="1">Uncharacterized protein</fullName>
    </submittedName>
</protein>
<reference evidence="2" key="1">
    <citation type="journal article" date="2015" name="Nat. Genet.">
        <title>The genome and transcriptome of the zoonotic hookworm Ancylostoma ceylanicum identify infection-specific gene families.</title>
        <authorList>
            <person name="Schwarz E.M."/>
            <person name="Hu Y."/>
            <person name="Antoshechkin I."/>
            <person name="Miller M.M."/>
            <person name="Sternberg P.W."/>
            <person name="Aroian R.V."/>
        </authorList>
    </citation>
    <scope>NUCLEOTIDE SEQUENCE</scope>
    <source>
        <strain evidence="2">HY135</strain>
    </source>
</reference>
<dbReference type="Proteomes" id="UP000024635">
    <property type="component" value="Unassembled WGS sequence"/>
</dbReference>
<accession>A0A016U7A2</accession>
<gene>
    <name evidence="1" type="primary">Acey_s0055.g2569</name>
    <name evidence="1" type="ORF">Y032_0055g2569</name>
</gene>
<keyword evidence="2" id="KW-1185">Reference proteome</keyword>
<organism evidence="1 2">
    <name type="scientific">Ancylostoma ceylanicum</name>
    <dbReference type="NCBI Taxonomy" id="53326"/>
    <lineage>
        <taxon>Eukaryota</taxon>
        <taxon>Metazoa</taxon>
        <taxon>Ecdysozoa</taxon>
        <taxon>Nematoda</taxon>
        <taxon>Chromadorea</taxon>
        <taxon>Rhabditida</taxon>
        <taxon>Rhabditina</taxon>
        <taxon>Rhabditomorpha</taxon>
        <taxon>Strongyloidea</taxon>
        <taxon>Ancylostomatidae</taxon>
        <taxon>Ancylostomatinae</taxon>
        <taxon>Ancylostoma</taxon>
    </lineage>
</organism>
<sequence>MLPLGEKRLECSNIRTGVKNGVTNPTASLVGDGNVDEQCGVGQHVAFAVQQRHMSKSCKNSSLGNS</sequence>
<dbReference type="AlphaFoldDB" id="A0A016U7A2"/>
<comment type="caution">
    <text evidence="1">The sequence shown here is derived from an EMBL/GenBank/DDBJ whole genome shotgun (WGS) entry which is preliminary data.</text>
</comment>
<name>A0A016U7A2_9BILA</name>
<dbReference type="EMBL" id="JARK01001391">
    <property type="protein sequence ID" value="EYC10468.1"/>
    <property type="molecule type" value="Genomic_DNA"/>
</dbReference>
<evidence type="ECO:0000313" key="1">
    <source>
        <dbReference type="EMBL" id="EYC10468.1"/>
    </source>
</evidence>
<proteinExistence type="predicted"/>
<evidence type="ECO:0000313" key="2">
    <source>
        <dbReference type="Proteomes" id="UP000024635"/>
    </source>
</evidence>